<keyword evidence="14" id="KW-0175">Coiled coil</keyword>
<evidence type="ECO:0000256" key="1">
    <source>
        <dbReference type="ARBA" id="ARBA00004567"/>
    </source>
</evidence>
<evidence type="ECO:0000313" key="19">
    <source>
        <dbReference type="Proteomes" id="UP000008672"/>
    </source>
</evidence>
<evidence type="ECO:0000256" key="10">
    <source>
        <dbReference type="ARBA" id="ARBA00063892"/>
    </source>
</evidence>
<dbReference type="GO" id="GO:0008139">
    <property type="term" value="F:nuclear localization sequence binding"/>
    <property type="evidence" value="ECO:0007669"/>
    <property type="project" value="TreeGrafter"/>
</dbReference>
<feature type="region of interest" description="Disordered" evidence="15">
    <location>
        <begin position="1641"/>
        <end position="1680"/>
    </location>
</feature>
<gene>
    <name evidence="18" type="primary">NUP214</name>
</gene>
<feature type="compositionally biased region" description="Polar residues" evidence="15">
    <location>
        <begin position="1661"/>
        <end position="1679"/>
    </location>
</feature>
<comment type="subunit">
    <text evidence="10">Homodimer. Part of the nuclear pore complex (NPC). Interacts with NUP88. Interacts with ZFP36; this interaction increases upon lipopolysaccharide (LPS) stimulation. Interacts with DDX19. Interacts with XPO1. Interacts with XPO5.</text>
</comment>
<dbReference type="PANTHER" id="PTHR23193:SF21">
    <property type="entry name" value="NUCLEAR PORE COMPLEX PROTEIN NUP214"/>
    <property type="match status" value="1"/>
</dbReference>
<dbReference type="SMART" id="SM00320">
    <property type="entry name" value="WD40"/>
    <property type="match status" value="2"/>
</dbReference>
<feature type="compositionally biased region" description="Low complexity" evidence="15">
    <location>
        <begin position="676"/>
        <end position="689"/>
    </location>
</feature>
<dbReference type="InterPro" id="IPR039462">
    <property type="entry name" value="Nup159/Nup146_N"/>
</dbReference>
<dbReference type="Pfam" id="PF18617">
    <property type="entry name" value="Nup214_FG"/>
    <property type="match status" value="1"/>
</dbReference>
<dbReference type="InterPro" id="IPR026054">
    <property type="entry name" value="Nucleoporin"/>
</dbReference>
<evidence type="ECO:0000256" key="13">
    <source>
        <dbReference type="ARBA" id="ARBA00083901"/>
    </source>
</evidence>
<dbReference type="GO" id="GO:0017056">
    <property type="term" value="F:structural constituent of nuclear pore"/>
    <property type="evidence" value="ECO:0007669"/>
    <property type="project" value="TreeGrafter"/>
</dbReference>
<evidence type="ECO:0000313" key="18">
    <source>
        <dbReference type="Ensembl" id="ENSLACP00000019178.1"/>
    </source>
</evidence>
<keyword evidence="6" id="KW-0811">Translocation</keyword>
<evidence type="ECO:0000256" key="6">
    <source>
        <dbReference type="ARBA" id="ARBA00023010"/>
    </source>
</evidence>
<dbReference type="Gene3D" id="2.130.10.10">
    <property type="entry name" value="YVTN repeat-like/Quinoprotein amine dehydrogenase"/>
    <property type="match status" value="1"/>
</dbReference>
<feature type="region of interest" description="Disordered" evidence="15">
    <location>
        <begin position="421"/>
        <end position="445"/>
    </location>
</feature>
<feature type="compositionally biased region" description="Polar residues" evidence="15">
    <location>
        <begin position="1955"/>
        <end position="1970"/>
    </location>
</feature>
<feature type="compositionally biased region" description="Low complexity" evidence="15">
    <location>
        <begin position="1580"/>
        <end position="1589"/>
    </location>
</feature>
<feature type="compositionally biased region" description="Low complexity" evidence="15">
    <location>
        <begin position="1597"/>
        <end position="1617"/>
    </location>
</feature>
<feature type="region of interest" description="Disordered" evidence="15">
    <location>
        <begin position="1304"/>
        <end position="1345"/>
    </location>
</feature>
<evidence type="ECO:0000256" key="14">
    <source>
        <dbReference type="SAM" id="Coils"/>
    </source>
</evidence>
<dbReference type="EMBL" id="AFYH01027496">
    <property type="status" value="NOT_ANNOTATED_CDS"/>
    <property type="molecule type" value="Genomic_DNA"/>
</dbReference>
<evidence type="ECO:0000256" key="11">
    <source>
        <dbReference type="ARBA" id="ARBA00068360"/>
    </source>
</evidence>
<evidence type="ECO:0000256" key="15">
    <source>
        <dbReference type="SAM" id="MobiDB-lite"/>
    </source>
</evidence>
<dbReference type="HOGENOM" id="CLU_001606_0_0_1"/>
<evidence type="ECO:0000256" key="7">
    <source>
        <dbReference type="ARBA" id="ARBA00023132"/>
    </source>
</evidence>
<dbReference type="Proteomes" id="UP000008672">
    <property type="component" value="Unassembled WGS sequence"/>
</dbReference>
<keyword evidence="7" id="KW-0906">Nuclear pore complex</keyword>
<evidence type="ECO:0000259" key="17">
    <source>
        <dbReference type="Pfam" id="PF18617"/>
    </source>
</evidence>
<dbReference type="Ensembl" id="ENSLACT00000019311.1">
    <property type="protein sequence ID" value="ENSLACP00000019178.1"/>
    <property type="gene ID" value="ENSLACG00000016871.1"/>
</dbReference>
<feature type="region of interest" description="Disordered" evidence="15">
    <location>
        <begin position="1930"/>
        <end position="1970"/>
    </location>
</feature>
<keyword evidence="3" id="KW-0677">Repeat</keyword>
<keyword evidence="4" id="KW-0509">mRNA transport</keyword>
<feature type="region of interest" description="Disordered" evidence="15">
    <location>
        <begin position="666"/>
        <end position="690"/>
    </location>
</feature>
<name>H3BBA7_LATCH</name>
<feature type="compositionally biased region" description="Low complexity" evidence="15">
    <location>
        <begin position="1310"/>
        <end position="1339"/>
    </location>
</feature>
<feature type="region of interest" description="Disordered" evidence="15">
    <location>
        <begin position="1580"/>
        <end position="1629"/>
    </location>
</feature>
<dbReference type="eggNOG" id="KOG3630">
    <property type="taxonomic scope" value="Eukaryota"/>
</dbReference>
<dbReference type="GO" id="GO:0005643">
    <property type="term" value="C:nuclear pore"/>
    <property type="evidence" value="ECO:0007669"/>
    <property type="project" value="UniProtKB-SubCell"/>
</dbReference>
<dbReference type="Pfam" id="PF16755">
    <property type="entry name" value="Beta-prop_NUP159_NUP214"/>
    <property type="match status" value="1"/>
</dbReference>
<feature type="compositionally biased region" description="Polar residues" evidence="15">
    <location>
        <begin position="666"/>
        <end position="675"/>
    </location>
</feature>
<dbReference type="GO" id="GO:0006406">
    <property type="term" value="P:mRNA export from nucleus"/>
    <property type="evidence" value="ECO:0007669"/>
    <property type="project" value="UniProtKB-ARBA"/>
</dbReference>
<comment type="function">
    <text evidence="9">Part of the nuclear pore complex. Has a critical role in nucleocytoplasmic transport. May serve as a docking site in the receptor-mediated import of substrates across the nuclear pore complex.</text>
</comment>
<evidence type="ECO:0000256" key="8">
    <source>
        <dbReference type="ARBA" id="ARBA00023242"/>
    </source>
</evidence>
<dbReference type="EMBL" id="AFYH01027505">
    <property type="status" value="NOT_ANNOTATED_CDS"/>
    <property type="molecule type" value="Genomic_DNA"/>
</dbReference>
<dbReference type="GeneTree" id="ENSGT00940000165854"/>
<feature type="compositionally biased region" description="Low complexity" evidence="15">
    <location>
        <begin position="1375"/>
        <end position="1386"/>
    </location>
</feature>
<dbReference type="PANTHER" id="PTHR23193">
    <property type="entry name" value="NUCLEAR PORE COMPLEX PROTEIN NUP"/>
    <property type="match status" value="1"/>
</dbReference>
<accession>H3BBA7</accession>
<evidence type="ECO:0000256" key="4">
    <source>
        <dbReference type="ARBA" id="ARBA00022816"/>
    </source>
</evidence>
<dbReference type="EMBL" id="AFYH01027500">
    <property type="status" value="NOT_ANNOTATED_CDS"/>
    <property type="molecule type" value="Genomic_DNA"/>
</dbReference>
<dbReference type="InParanoid" id="H3BBA7"/>
<keyword evidence="19" id="KW-1185">Reference proteome</keyword>
<evidence type="ECO:0000256" key="9">
    <source>
        <dbReference type="ARBA" id="ARBA00055090"/>
    </source>
</evidence>
<dbReference type="InterPro" id="IPR041553">
    <property type="entry name" value="Nup214_FG"/>
</dbReference>
<evidence type="ECO:0000259" key="16">
    <source>
        <dbReference type="Pfam" id="PF16755"/>
    </source>
</evidence>
<keyword evidence="5" id="KW-0653">Protein transport</keyword>
<dbReference type="EMBL" id="AFYH01027498">
    <property type="status" value="NOT_ANNOTATED_CDS"/>
    <property type="molecule type" value="Genomic_DNA"/>
</dbReference>
<dbReference type="FunFam" id="2.130.10.10:FF:000142">
    <property type="entry name" value="Nuclear pore complex protein Nup214"/>
    <property type="match status" value="1"/>
</dbReference>
<dbReference type="EMBL" id="AFYH01027497">
    <property type="status" value="NOT_ANNOTATED_CDS"/>
    <property type="molecule type" value="Genomic_DNA"/>
</dbReference>
<feature type="compositionally biased region" description="Low complexity" evidence="15">
    <location>
        <begin position="1641"/>
        <end position="1653"/>
    </location>
</feature>
<evidence type="ECO:0000256" key="3">
    <source>
        <dbReference type="ARBA" id="ARBA00022737"/>
    </source>
</evidence>
<feature type="domain" description="Nuclear pore complex protein Nup214 phenylalanine-glycine (FG)" evidence="17">
    <location>
        <begin position="1918"/>
        <end position="1970"/>
    </location>
</feature>
<dbReference type="STRING" id="7897.ENSLACP00000019178"/>
<feature type="coiled-coil region" evidence="14">
    <location>
        <begin position="694"/>
        <end position="772"/>
    </location>
</feature>
<keyword evidence="2" id="KW-0813">Transport</keyword>
<comment type="subcellular location">
    <subcellularLocation>
        <location evidence="1">Nucleus</location>
        <location evidence="1">Nuclear pore complex</location>
    </subcellularLocation>
</comment>
<feature type="compositionally biased region" description="Low complexity" evidence="15">
    <location>
        <begin position="1509"/>
        <end position="1519"/>
    </location>
</feature>
<feature type="region of interest" description="Disordered" evidence="15">
    <location>
        <begin position="1509"/>
        <end position="1567"/>
    </location>
</feature>
<organism evidence="18 19">
    <name type="scientific">Latimeria chalumnae</name>
    <name type="common">Coelacanth</name>
    <dbReference type="NCBI Taxonomy" id="7897"/>
    <lineage>
        <taxon>Eukaryota</taxon>
        <taxon>Metazoa</taxon>
        <taxon>Chordata</taxon>
        <taxon>Craniata</taxon>
        <taxon>Vertebrata</taxon>
        <taxon>Euteleostomi</taxon>
        <taxon>Coelacanthiformes</taxon>
        <taxon>Coelacanthidae</taxon>
        <taxon>Latimeria</taxon>
    </lineage>
</organism>
<feature type="domain" description="Nucleoporin Nup159/Nup146 N-terminal" evidence="16">
    <location>
        <begin position="35"/>
        <end position="398"/>
    </location>
</feature>
<dbReference type="SUPFAM" id="SSF117289">
    <property type="entry name" value="Nucleoporin domain"/>
    <property type="match status" value="1"/>
</dbReference>
<dbReference type="EMBL" id="AFYH01027499">
    <property type="status" value="NOT_ANNOTATED_CDS"/>
    <property type="molecule type" value="Genomic_DNA"/>
</dbReference>
<reference evidence="18" key="3">
    <citation type="submission" date="2025-09" db="UniProtKB">
        <authorList>
            <consortium name="Ensembl"/>
        </authorList>
    </citation>
    <scope>IDENTIFICATION</scope>
</reference>
<dbReference type="FunCoup" id="H3BBA7">
    <property type="interactions" value="3517"/>
</dbReference>
<reference evidence="18" key="2">
    <citation type="submission" date="2025-08" db="UniProtKB">
        <authorList>
            <consortium name="Ensembl"/>
        </authorList>
    </citation>
    <scope>IDENTIFICATION</scope>
</reference>
<reference evidence="19" key="1">
    <citation type="submission" date="2011-08" db="EMBL/GenBank/DDBJ databases">
        <title>The draft genome of Latimeria chalumnae.</title>
        <authorList>
            <person name="Di Palma F."/>
            <person name="Alfoldi J."/>
            <person name="Johnson J."/>
            <person name="Berlin A."/>
            <person name="Gnerre S."/>
            <person name="Jaffe D."/>
            <person name="MacCallum I."/>
            <person name="Young S."/>
            <person name="Walker B.J."/>
            <person name="Lander E."/>
            <person name="Lindblad-Toh K."/>
        </authorList>
    </citation>
    <scope>NUCLEOTIDE SEQUENCE [LARGE SCALE GENOMIC DNA]</scope>
    <source>
        <strain evidence="19">Wild caught</strain>
    </source>
</reference>
<evidence type="ECO:0000256" key="12">
    <source>
        <dbReference type="ARBA" id="ARBA00077390"/>
    </source>
</evidence>
<dbReference type="GO" id="GO:0006606">
    <property type="term" value="P:protein import into nucleus"/>
    <property type="evidence" value="ECO:0007669"/>
    <property type="project" value="TreeGrafter"/>
</dbReference>
<proteinExistence type="predicted"/>
<feature type="compositionally biased region" description="Polar residues" evidence="15">
    <location>
        <begin position="1618"/>
        <end position="1629"/>
    </location>
</feature>
<evidence type="ECO:0000256" key="5">
    <source>
        <dbReference type="ARBA" id="ARBA00022927"/>
    </source>
</evidence>
<dbReference type="InterPro" id="IPR001680">
    <property type="entry name" value="WD40_rpt"/>
</dbReference>
<dbReference type="InterPro" id="IPR015943">
    <property type="entry name" value="WD40/YVTN_repeat-like_dom_sf"/>
</dbReference>
<evidence type="ECO:0000256" key="2">
    <source>
        <dbReference type="ARBA" id="ARBA00022448"/>
    </source>
</evidence>
<feature type="compositionally biased region" description="Low complexity" evidence="15">
    <location>
        <begin position="1549"/>
        <end position="1567"/>
    </location>
</feature>
<feature type="region of interest" description="Disordered" evidence="15">
    <location>
        <begin position="1362"/>
        <end position="1386"/>
    </location>
</feature>
<keyword evidence="8" id="KW-0539">Nucleus</keyword>
<feature type="compositionally biased region" description="Low complexity" evidence="15">
    <location>
        <begin position="1930"/>
        <end position="1940"/>
    </location>
</feature>
<dbReference type="EMBL" id="AFYH01027502">
    <property type="status" value="NOT_ANNOTATED_CDS"/>
    <property type="molecule type" value="Genomic_DNA"/>
</dbReference>
<dbReference type="EMBL" id="AFYH01027501">
    <property type="status" value="NOT_ANNOTATED_CDS"/>
    <property type="molecule type" value="Genomic_DNA"/>
</dbReference>
<sequence length="1970" mass="202390">MGDELGDDVPEREMKNFQFKQLKKIRVFDSPEELPKDRSNLLVVSNKYGLTFAGGATGLKIFNTKNIISANQSGGDPNEIVENIPHLPVPMKLPLHHLALSSDDLTLSVCMAGSEYGTVISFFDVRTFVNKNKQQKRPIAYHRVAKEASCKVIDLKWNPTVNSMLAVCSSDGSVSVLEVTDTVKVVATLPPSTGVTSVCWSPKGKQLAAGKQNGTVTQYLPTLQEKKVIPCPPFYDSDNPVKVLDVLWISTYIFAVAYAAADGSLETPPELVFITVPKKDEKPGEKFLNFVDLCFGSCTDRQHHYFLNHVEDWDIVLASSAASIEVSIVARKEDKTNWELWVLEDSSRAELPVTDNSDDTLPVGVTIDYTSQAEIHISDEKTLPPAPVLMLLSTDGVLCPFHMINQNPGAKSLITPPAALPLEGERQPKTGSASSTPATTATVTASSSAAAAPAFETPADLIAPLPEEPSAGAAFGKLPSFAFKPSVSKPASLPPSTAGAPFLFAAAAATTAASSSSSIAPVPMPAGAPAFSFATATSKAVPVPTATTSSALTFSFGSGTVKTKADSSSAPLSNVALNTSFKPSAVPSTSAIRMNLNEKFMFSDTLTPAAGSNSSTSSFSFTSVPKSAIGAPVNQSTPLANPPVTSSKTPLLTSAAVRSFSVSLAPSRPSQNASVAQKSSAATPSAAKPGTLQLKSSVAQVMALEKQLQQWKDSDPVMAGIAEEIAHFQKELDEVKERTAGADFRVGTAKEMKKLRAEAENLDAFLLEIKETIEWLHRDISTLKTTLLEGFAGVEEAKTQNEQNGDPGYLKLLYKKPLDPKSEAQLKEIRRLHQYAKFAAQDVNDALDLEWERYQEKKKQPSRLVVPEREALFNTLANNRVIIKQQRQKVNQLVACLQQLRLYNQTSQWTVPSELPIHTGSQSFDRDLEALRNALIKTTLETSPKLPPKTQAKLSPVKQSQLRNFLSKRETPPVRSTAPVNLSRSAFLSPKYYEDLDEVSSTSSVSQALDNEDSSLVEQEEVPVQAPRHAPVVRTPSIQPGLVPQASPFAKSQPGLGTAVSPVLVPTNKITLEGADSTALATKTVKHGAPANEKSPVVTMPAPQAAAAAALRRQLASQTAGGSTSLTESTLKNVPQVVNVQEIKDKGPVANVSAVIGPSVPVPAAQIVQQVLATVATNQAKQGSQVNSVSPSGQTFNLGNLGQGVAKQDTATEPVAATSTGAPVTQTNKAFAFSTAGGFSFGNAAPSTMPEPALASLQVTSSTTKESNQTGTVVFGMNSKPFFGTAPESSFSFALPKLTLNSGSSGSGGSVSSVGPSTEGPSTSKTATTSASTVPTSKSEAQPFKSENSFFQNATGGETLGSFSGLRVGHTNDASSKPSSKTTGGSFIFEQPAKASVSAPAFSFGGTVQLGKPPEAMATAAAMTGASTSVTTTAAKTTSSSLFGNIQMTNVGSQSIGGQSSLTDSKSTFLFGAPQASSTSADASTAATVSSTLPLSFGSLLSSASTTAAPVVSSSASDTMPTTVPTKPAEEKITVVMPQEQPPDSVPVTPAASQAASSEASTTTSSTASIVAAPVATVTTTSAASSPSPKVEPVPPASSSSAPDQTASSTMVSSVVSKPNSEASTVAPVLNTTAEIPATTVASSVTSSETPSTGPSFFGQPPSTQGLAFGQPTATTTTVPPIFGQAASTTAPAVFGQPAASTTVATTTAAITTSSSSGFGTPTFGIAGSFASPGFGQPAFGQPASSSSNSFGFGQPVFGSASVFGQPSLSASASSAASIFGASGNVSNASTFSFGQPTTSGTGSQFGQSSAPGFGASSGFGQGGSVFGSSAVTTTTSSFGFGQSSGLGFGSVPSGSVFGQPSNTSVFGQPASSTGGGVFGAPNNRGFFSGLGGKPSEDAANKNPFASAGVAFGASGASNATTLFGSSGAKSFGSGSSTFGDQKPSGTFSSGGGSVATQGFGSFSSPTKTG</sequence>
<dbReference type="EMBL" id="AFYH01027504">
    <property type="status" value="NOT_ANNOTATED_CDS"/>
    <property type="molecule type" value="Genomic_DNA"/>
</dbReference>
<dbReference type="EMBL" id="AFYH01027503">
    <property type="status" value="NOT_ANNOTATED_CDS"/>
    <property type="molecule type" value="Genomic_DNA"/>
</dbReference>
<dbReference type="Bgee" id="ENSLACG00000016871">
    <property type="expression patterns" value="Expressed in post-anal tail muscle and 6 other cell types or tissues"/>
</dbReference>
<feature type="compositionally biased region" description="Low complexity" evidence="15">
    <location>
        <begin position="432"/>
        <end position="445"/>
    </location>
</feature>
<dbReference type="OMA" id="WLSTFQF"/>
<protein>
    <recommendedName>
        <fullName evidence="11">Nuclear pore complex protein Nup214</fullName>
    </recommendedName>
    <alternativeName>
        <fullName evidence="13">214 kDa nucleoporin</fullName>
    </alternativeName>
    <alternativeName>
        <fullName evidence="12">Nucleoporin Nup214</fullName>
    </alternativeName>
</protein>